<sequence length="94" mass="10602">MEILKKKLVDYPGPFLVLLGAFIGIGLIVFLQSFYLIRDENVFFIGSFGEERPADIRRLNTPLISAALLYPSFYYLSATICGKHLRKSAGKTTR</sequence>
<evidence type="ECO:0000313" key="3">
    <source>
        <dbReference type="Proteomes" id="UP001597511"/>
    </source>
</evidence>
<evidence type="ECO:0000256" key="1">
    <source>
        <dbReference type="SAM" id="Phobius"/>
    </source>
</evidence>
<comment type="caution">
    <text evidence="2">The sequence shown here is derived from an EMBL/GenBank/DDBJ whole genome shotgun (WGS) entry which is preliminary data.</text>
</comment>
<keyword evidence="1" id="KW-0812">Transmembrane</keyword>
<keyword evidence="3" id="KW-1185">Reference proteome</keyword>
<accession>A0ABW6A5R0</accession>
<reference evidence="3" key="1">
    <citation type="journal article" date="2019" name="Int. J. Syst. Evol. Microbiol.">
        <title>The Global Catalogue of Microorganisms (GCM) 10K type strain sequencing project: providing services to taxonomists for standard genome sequencing and annotation.</title>
        <authorList>
            <consortium name="The Broad Institute Genomics Platform"/>
            <consortium name="The Broad Institute Genome Sequencing Center for Infectious Disease"/>
            <person name="Wu L."/>
            <person name="Ma J."/>
        </authorList>
    </citation>
    <scope>NUCLEOTIDE SEQUENCE [LARGE SCALE GENOMIC DNA]</scope>
    <source>
        <strain evidence="3">KCTC 23299</strain>
    </source>
</reference>
<keyword evidence="1" id="KW-0472">Membrane</keyword>
<gene>
    <name evidence="2" type="ORF">ACFS6H_08740</name>
</gene>
<dbReference type="EMBL" id="JBHUOZ010000002">
    <property type="protein sequence ID" value="MFD2919790.1"/>
    <property type="molecule type" value="Genomic_DNA"/>
</dbReference>
<feature type="transmembrane region" description="Helical" evidence="1">
    <location>
        <begin position="15"/>
        <end position="37"/>
    </location>
</feature>
<proteinExistence type="predicted"/>
<organism evidence="2 3">
    <name type="scientific">Terrimonas rubra</name>
    <dbReference type="NCBI Taxonomy" id="1035890"/>
    <lineage>
        <taxon>Bacteria</taxon>
        <taxon>Pseudomonadati</taxon>
        <taxon>Bacteroidota</taxon>
        <taxon>Chitinophagia</taxon>
        <taxon>Chitinophagales</taxon>
        <taxon>Chitinophagaceae</taxon>
        <taxon>Terrimonas</taxon>
    </lineage>
</organism>
<evidence type="ECO:0000313" key="2">
    <source>
        <dbReference type="EMBL" id="MFD2919790.1"/>
    </source>
</evidence>
<keyword evidence="1" id="KW-1133">Transmembrane helix</keyword>
<name>A0ABW6A5R0_9BACT</name>
<dbReference type="RefSeq" id="WP_386097369.1">
    <property type="nucleotide sequence ID" value="NZ_JBHUOZ010000002.1"/>
</dbReference>
<protein>
    <submittedName>
        <fullName evidence="2">Uncharacterized protein</fullName>
    </submittedName>
</protein>
<dbReference type="Proteomes" id="UP001597511">
    <property type="component" value="Unassembled WGS sequence"/>
</dbReference>